<comment type="caution">
    <text evidence="1">The sequence shown here is derived from an EMBL/GenBank/DDBJ whole genome shotgun (WGS) entry which is preliminary data.</text>
</comment>
<sequence>MPARAAVNPADFLDLLPQVFILGRDAKGRYPVRLAGGFVADLHARDLRGEDALGFWALSHRLEVKSALEVARRRGEPVVITADIRAIGAPSVGMEVLLAPMTGADGQADRFLGLYQPIAMIQRLMGRPASDLGVRRIQALGPANEEAPRLRLATLHGRRIA</sequence>
<keyword evidence="2" id="KW-1185">Reference proteome</keyword>
<evidence type="ECO:0000313" key="1">
    <source>
        <dbReference type="EMBL" id="MDR6530076.1"/>
    </source>
</evidence>
<dbReference type="Proteomes" id="UP001262754">
    <property type="component" value="Unassembled WGS sequence"/>
</dbReference>
<reference evidence="1 2" key="1">
    <citation type="submission" date="2023-07" db="EMBL/GenBank/DDBJ databases">
        <title>Sorghum-associated microbial communities from plants grown in Nebraska, USA.</title>
        <authorList>
            <person name="Schachtman D."/>
        </authorList>
    </citation>
    <scope>NUCLEOTIDE SEQUENCE [LARGE SCALE GENOMIC DNA]</scope>
    <source>
        <strain evidence="1 2">DS2154</strain>
    </source>
</reference>
<protein>
    <recommendedName>
        <fullName evidence="3">PAS domain-containing protein</fullName>
    </recommendedName>
</protein>
<evidence type="ECO:0000313" key="2">
    <source>
        <dbReference type="Proteomes" id="UP001262754"/>
    </source>
</evidence>
<dbReference type="Pfam" id="PF07310">
    <property type="entry name" value="PAS_5"/>
    <property type="match status" value="1"/>
</dbReference>
<organism evidence="1 2">
    <name type="scientific">Caulobacter rhizosphaerae</name>
    <dbReference type="NCBI Taxonomy" id="2010972"/>
    <lineage>
        <taxon>Bacteria</taxon>
        <taxon>Pseudomonadati</taxon>
        <taxon>Pseudomonadota</taxon>
        <taxon>Alphaproteobacteria</taxon>
        <taxon>Caulobacterales</taxon>
        <taxon>Caulobacteraceae</taxon>
        <taxon>Caulobacter</taxon>
    </lineage>
</organism>
<name>A0ABU1MVA1_9CAUL</name>
<accession>A0ABU1MVA1</accession>
<dbReference type="EMBL" id="JAVDRL010000002">
    <property type="protein sequence ID" value="MDR6530076.1"/>
    <property type="molecule type" value="Genomic_DNA"/>
</dbReference>
<dbReference type="InterPro" id="IPR009922">
    <property type="entry name" value="DUF1457"/>
</dbReference>
<gene>
    <name evidence="1" type="ORF">J2800_000800</name>
</gene>
<proteinExistence type="predicted"/>
<dbReference type="PIRSF" id="PIRSF031878">
    <property type="entry name" value="UCP031878"/>
    <property type="match status" value="1"/>
</dbReference>
<evidence type="ECO:0008006" key="3">
    <source>
        <dbReference type="Google" id="ProtNLM"/>
    </source>
</evidence>